<dbReference type="InterPro" id="IPR001841">
    <property type="entry name" value="Znf_RING"/>
</dbReference>
<evidence type="ECO:0000256" key="6">
    <source>
        <dbReference type="SAM" id="MobiDB-lite"/>
    </source>
</evidence>
<dbReference type="OMA" id="HFRPFFV"/>
<evidence type="ECO:0000256" key="4">
    <source>
        <dbReference type="PROSITE-ProRule" id="PRU00175"/>
    </source>
</evidence>
<name>A0A0L0T7V7_ALLM3</name>
<dbReference type="GO" id="GO:0008270">
    <property type="term" value="F:zinc ion binding"/>
    <property type="evidence" value="ECO:0007669"/>
    <property type="project" value="UniProtKB-KW"/>
</dbReference>
<sequence>MDTELTLRCNLLACRRALPAVGADARAVVTTCSHLFCEDCAARFFATALVCPACESPLPDPDDIALADLNPSENYKASVLAGLPPSVVHEIAGRALSFWVYQVTQECVLLDMMHKRSEAAAKDADTQARVSLHQAEQELAALRDRVRLLEEDRERVRKRAHDLGDQLADKTRQLHRMHAVLDKHKRRALVHAASQPTPPAAVPVPVGSQGAVGSQGSAPPPPPMPTAPAVGAP</sequence>
<dbReference type="Proteomes" id="UP000054350">
    <property type="component" value="Unassembled WGS sequence"/>
</dbReference>
<feature type="region of interest" description="Disordered" evidence="6">
    <location>
        <begin position="191"/>
        <end position="233"/>
    </location>
</feature>
<dbReference type="PANTHER" id="PTHR14305:SF0">
    <property type="entry name" value="E3 UBIQUITIN-PROTEIN LIGASE CCNB1IP1"/>
    <property type="match status" value="1"/>
</dbReference>
<dbReference type="Pfam" id="PF14634">
    <property type="entry name" value="zf-RING_5"/>
    <property type="match status" value="1"/>
</dbReference>
<evidence type="ECO:0000313" key="8">
    <source>
        <dbReference type="EMBL" id="KNE70781.1"/>
    </source>
</evidence>
<evidence type="ECO:0000256" key="1">
    <source>
        <dbReference type="ARBA" id="ARBA00022723"/>
    </source>
</evidence>
<feature type="coiled-coil region" evidence="5">
    <location>
        <begin position="132"/>
        <end position="166"/>
    </location>
</feature>
<feature type="domain" description="RING-type" evidence="7">
    <location>
        <begin position="14"/>
        <end position="55"/>
    </location>
</feature>
<reference evidence="8 9" key="1">
    <citation type="submission" date="2009-11" db="EMBL/GenBank/DDBJ databases">
        <title>Annotation of Allomyces macrogynus ATCC 38327.</title>
        <authorList>
            <consortium name="The Broad Institute Genome Sequencing Platform"/>
            <person name="Russ C."/>
            <person name="Cuomo C."/>
            <person name="Burger G."/>
            <person name="Gray M.W."/>
            <person name="Holland P.W.H."/>
            <person name="King N."/>
            <person name="Lang F.B.F."/>
            <person name="Roger A.J."/>
            <person name="Ruiz-Trillo I."/>
            <person name="Young S.K."/>
            <person name="Zeng Q."/>
            <person name="Gargeya S."/>
            <person name="Fitzgerald M."/>
            <person name="Haas B."/>
            <person name="Abouelleil A."/>
            <person name="Alvarado L."/>
            <person name="Arachchi H.M."/>
            <person name="Berlin A."/>
            <person name="Chapman S.B."/>
            <person name="Gearin G."/>
            <person name="Goldberg J."/>
            <person name="Griggs A."/>
            <person name="Gujja S."/>
            <person name="Hansen M."/>
            <person name="Heiman D."/>
            <person name="Howarth C."/>
            <person name="Larimer J."/>
            <person name="Lui A."/>
            <person name="MacDonald P.J.P."/>
            <person name="McCowen C."/>
            <person name="Montmayeur A."/>
            <person name="Murphy C."/>
            <person name="Neiman D."/>
            <person name="Pearson M."/>
            <person name="Priest M."/>
            <person name="Roberts A."/>
            <person name="Saif S."/>
            <person name="Shea T."/>
            <person name="Sisk P."/>
            <person name="Stolte C."/>
            <person name="Sykes S."/>
            <person name="Wortman J."/>
            <person name="Nusbaum C."/>
            <person name="Birren B."/>
        </authorList>
    </citation>
    <scope>NUCLEOTIDE SEQUENCE [LARGE SCALE GENOMIC DNA]</scope>
    <source>
        <strain evidence="8 9">ATCC 38327</strain>
    </source>
</reference>
<keyword evidence="5" id="KW-0175">Coiled coil</keyword>
<dbReference type="Gene3D" id="3.30.40.10">
    <property type="entry name" value="Zinc/RING finger domain, C3HC4 (zinc finger)"/>
    <property type="match status" value="1"/>
</dbReference>
<dbReference type="PROSITE" id="PS00518">
    <property type="entry name" value="ZF_RING_1"/>
    <property type="match status" value="1"/>
</dbReference>
<organism evidence="8 9">
    <name type="scientific">Allomyces macrogynus (strain ATCC 38327)</name>
    <name type="common">Allomyces javanicus var. macrogynus</name>
    <dbReference type="NCBI Taxonomy" id="578462"/>
    <lineage>
        <taxon>Eukaryota</taxon>
        <taxon>Fungi</taxon>
        <taxon>Fungi incertae sedis</taxon>
        <taxon>Blastocladiomycota</taxon>
        <taxon>Blastocladiomycetes</taxon>
        <taxon>Blastocladiales</taxon>
        <taxon>Blastocladiaceae</taxon>
        <taxon>Allomyces</taxon>
    </lineage>
</organism>
<dbReference type="STRING" id="578462.A0A0L0T7V7"/>
<dbReference type="InterPro" id="IPR013083">
    <property type="entry name" value="Znf_RING/FYVE/PHD"/>
</dbReference>
<gene>
    <name evidence="8" type="ORF">AMAG_20171</name>
</gene>
<dbReference type="GO" id="GO:0000795">
    <property type="term" value="C:synaptonemal complex"/>
    <property type="evidence" value="ECO:0007669"/>
    <property type="project" value="InterPro"/>
</dbReference>
<dbReference type="EMBL" id="GG745368">
    <property type="protein sequence ID" value="KNE70781.1"/>
    <property type="molecule type" value="Genomic_DNA"/>
</dbReference>
<dbReference type="VEuPathDB" id="FungiDB:AMAG_20171"/>
<dbReference type="eggNOG" id="ENOG502RMFV">
    <property type="taxonomic scope" value="Eukaryota"/>
</dbReference>
<protein>
    <recommendedName>
        <fullName evidence="7">RING-type domain-containing protein</fullName>
    </recommendedName>
</protein>
<keyword evidence="2 4" id="KW-0863">Zinc-finger</keyword>
<evidence type="ECO:0000259" key="7">
    <source>
        <dbReference type="PROSITE" id="PS50089"/>
    </source>
</evidence>
<evidence type="ECO:0000256" key="3">
    <source>
        <dbReference type="ARBA" id="ARBA00022833"/>
    </source>
</evidence>
<dbReference type="GO" id="GO:0061630">
    <property type="term" value="F:ubiquitin protein ligase activity"/>
    <property type="evidence" value="ECO:0007669"/>
    <property type="project" value="InterPro"/>
</dbReference>
<dbReference type="InterPro" id="IPR017907">
    <property type="entry name" value="Znf_RING_CS"/>
</dbReference>
<dbReference type="AlphaFoldDB" id="A0A0L0T7V7"/>
<evidence type="ECO:0000256" key="5">
    <source>
        <dbReference type="SAM" id="Coils"/>
    </source>
</evidence>
<dbReference type="PROSITE" id="PS50089">
    <property type="entry name" value="ZF_RING_2"/>
    <property type="match status" value="1"/>
</dbReference>
<proteinExistence type="predicted"/>
<dbReference type="OrthoDB" id="441210at2759"/>
<keyword evidence="3" id="KW-0862">Zinc</keyword>
<keyword evidence="9" id="KW-1185">Reference proteome</keyword>
<feature type="compositionally biased region" description="Low complexity" evidence="6">
    <location>
        <begin position="203"/>
        <end position="217"/>
    </location>
</feature>
<reference evidence="9" key="2">
    <citation type="submission" date="2009-11" db="EMBL/GenBank/DDBJ databases">
        <title>The Genome Sequence of Allomyces macrogynus strain ATCC 38327.</title>
        <authorList>
            <consortium name="The Broad Institute Genome Sequencing Platform"/>
            <person name="Russ C."/>
            <person name="Cuomo C."/>
            <person name="Shea T."/>
            <person name="Young S.K."/>
            <person name="Zeng Q."/>
            <person name="Koehrsen M."/>
            <person name="Haas B."/>
            <person name="Borodovsky M."/>
            <person name="Guigo R."/>
            <person name="Alvarado L."/>
            <person name="Berlin A."/>
            <person name="Borenstein D."/>
            <person name="Chen Z."/>
            <person name="Engels R."/>
            <person name="Freedman E."/>
            <person name="Gellesch M."/>
            <person name="Goldberg J."/>
            <person name="Griggs A."/>
            <person name="Gujja S."/>
            <person name="Heiman D."/>
            <person name="Hepburn T."/>
            <person name="Howarth C."/>
            <person name="Jen D."/>
            <person name="Larson L."/>
            <person name="Lewis B."/>
            <person name="Mehta T."/>
            <person name="Park D."/>
            <person name="Pearson M."/>
            <person name="Roberts A."/>
            <person name="Saif S."/>
            <person name="Shenoy N."/>
            <person name="Sisk P."/>
            <person name="Stolte C."/>
            <person name="Sykes S."/>
            <person name="Walk T."/>
            <person name="White J."/>
            <person name="Yandava C."/>
            <person name="Burger G."/>
            <person name="Gray M.W."/>
            <person name="Holland P.W.H."/>
            <person name="King N."/>
            <person name="Lang F.B.F."/>
            <person name="Roger A.J."/>
            <person name="Ruiz-Trillo I."/>
            <person name="Lander E."/>
            <person name="Nusbaum C."/>
        </authorList>
    </citation>
    <scope>NUCLEOTIDE SEQUENCE [LARGE SCALE GENOMIC DNA]</scope>
    <source>
        <strain evidence="9">ATCC 38327</strain>
    </source>
</reference>
<dbReference type="GO" id="GO:0007131">
    <property type="term" value="P:reciprocal meiotic recombination"/>
    <property type="evidence" value="ECO:0007669"/>
    <property type="project" value="InterPro"/>
</dbReference>
<dbReference type="SUPFAM" id="SSF57850">
    <property type="entry name" value="RING/U-box"/>
    <property type="match status" value="1"/>
</dbReference>
<dbReference type="PANTHER" id="PTHR14305">
    <property type="entry name" value="E3 UBIQUITIN-PROTEIN LIGASE CCNB1IP1"/>
    <property type="match status" value="1"/>
</dbReference>
<keyword evidence="1" id="KW-0479">Metal-binding</keyword>
<evidence type="ECO:0000256" key="2">
    <source>
        <dbReference type="ARBA" id="ARBA00022771"/>
    </source>
</evidence>
<evidence type="ECO:0000313" key="9">
    <source>
        <dbReference type="Proteomes" id="UP000054350"/>
    </source>
</evidence>
<dbReference type="InterPro" id="IPR042448">
    <property type="entry name" value="CCNB1IP1"/>
</dbReference>
<accession>A0A0L0T7V7</accession>